<feature type="compositionally biased region" description="Basic and acidic residues" evidence="2">
    <location>
        <begin position="951"/>
        <end position="961"/>
    </location>
</feature>
<sequence>MAARSPPSPFPPPPARQLGPWSPRVGRGAVVHAVRSEASGLANAVRKGVVDKNDICWRGPGGAAPAQAPLLSSPMGSKRLEGISIEEAMVTRTQLLEEELSSLKEELALCQADKEFVWSLWKRLQVTNPDLTQAVSLVVEREKQKSEAKDRKVLEILQVKDAKIQELEQREIGLKKEINDLVKRKIAVDEENVFLRKEFSDLQKKFKDKSQEAKDTKECVQNKEEQNRLVIKTLEEENEKLSTRCADLLNDLEKLRKQEAHWRKEKYSIDAKIKAFEDDLIEARKEIEVSQSKYNAVSLQLNNKQTELIQKDMDITLVRQELQELQNLYKQNSAHTAQQAELIQQLQVLNMDTQKVLRNQEDVHTAESISYQKLYNELHICFETTKSSEAMLRQSVVSLQDQLFQKEQENAKLKERLQESQGAPYPLPQESDSEHSEQVSQRPSLSSLETLMVSQKSEIEYLQEKLKIANEKLSENKSTNKDSPEKGIWTSTEGKHKEPPVKRSRSLSPKSSFTDSEELRKLRKAERKIENLEKALQLKSQENDELRDAHEKRKERLQMLQTNYRAVKEQLKQWEEGSGMTPIRKIKRADPQQLRQEDSDAVWNELAYFKRENQELMIQKGGREKGGRIHSLQMRLRRCKMWETVQNFVKKHHPNKSVAVQAMNLFNDNTMSHFREILKRSQKMNLQEELDKLKVRISIDKATIRELNNCMAGKREEQLCGYGEDDGVKKSTPEKNGKEMSEQTWQKVIELESRLKSFEKRSRKLKEGNKKLMKENDSLQSLLKQQQEDAEDREKELEQLQRGSKEVEKDKAGLQVKISELEREVTSLRRQVAEANGLRNENEELKNSMEKLQQLADKAKSEMATTEVRSGQYDCKTTTTKVKFKAAKKKCPVGRYHTVLNHSIKVMSNVFENLSKDGWEDVSESSSDPEAQTSQNLGTIIVETSQKISAIEDGRDQKQSDQTEGSQTQGKEMVRIYPNTDGKTPKDYFHCKNARKPTFQKKNGNIQKSSHTTVPTRVNREKWKNITSQKSNSNIILLRERIVSLQQQNSILHNAKKTAELSVKEYKEINEKLLQQQQVSDQRYQTSRQTIKKLNLDLADLRKEKEDLLKKLESSSEITSLAEEVSRVIVPRIQVTSLGPSRSMDLEMKQLQCKLKNATNELTKQSSNVKSLKFELLAKEEHIKEMHEKISRMERDITMKRHLIEDLKFRQKVNLESNESINEMLENLEKKVKTLTEECSNKKVSIDSLKQRLSVAVKEKSQFEQMYQKTKEELEKKDVKLGLLVSKISETESAMAEIETAASKHLQGLALKSEQALEGAQKKLLLANEKVEEFTIFVKDHWDLCLWGGPTASTKCAPGKGTTSPHVAHGPLRPHFLLLEIHPSHPEHGQVLTCGIFNTASDRVLVVLKPSAFSSLPFLFSHSFSFSQLLSGVVLFLDSPFFLCPLSTKTAPCPLQLLSPPVHLSTLHTCQFCGSSYVDCCANPQVSFVGVQNGLVLI</sequence>
<feature type="coiled-coil region" evidence="1">
    <location>
        <begin position="1056"/>
        <end position="1280"/>
    </location>
</feature>
<evidence type="ECO:0000313" key="4">
    <source>
        <dbReference type="RefSeq" id="XP_053061034.1"/>
    </source>
</evidence>
<accession>A0ABM3NNN0</accession>
<feature type="region of interest" description="Disordered" evidence="2">
    <location>
        <begin position="414"/>
        <end position="447"/>
    </location>
</feature>
<feature type="compositionally biased region" description="Basic and acidic residues" evidence="2">
    <location>
        <begin position="766"/>
        <end position="777"/>
    </location>
</feature>
<evidence type="ECO:0000256" key="1">
    <source>
        <dbReference type="SAM" id="Coils"/>
    </source>
</evidence>
<gene>
    <name evidence="4" type="primary">CNTLN</name>
</gene>
<dbReference type="RefSeq" id="XP_053061034.1">
    <property type="nucleotide sequence ID" value="XM_053205059.1"/>
</dbReference>
<feature type="compositionally biased region" description="Polar residues" evidence="2">
    <location>
        <begin position="924"/>
        <end position="939"/>
    </location>
</feature>
<feature type="compositionally biased region" description="Pro residues" evidence="2">
    <location>
        <begin position="1"/>
        <end position="15"/>
    </location>
</feature>
<dbReference type="PANTHER" id="PTHR18957">
    <property type="entry name" value="CENTLEIN"/>
    <property type="match status" value="1"/>
</dbReference>
<feature type="region of interest" description="Disordered" evidence="2">
    <location>
        <begin position="724"/>
        <end position="743"/>
    </location>
</feature>
<feature type="compositionally biased region" description="Basic and acidic residues" evidence="2">
    <location>
        <begin position="726"/>
        <end position="741"/>
    </location>
</feature>
<feature type="coiled-coil region" evidence="1">
    <location>
        <begin position="86"/>
        <end position="113"/>
    </location>
</feature>
<keyword evidence="1" id="KW-0175">Coiled coil</keyword>
<reference evidence="4" key="1">
    <citation type="submission" date="2025-08" db="UniProtKB">
        <authorList>
            <consortium name="RefSeq"/>
        </authorList>
    </citation>
    <scope>IDENTIFICATION</scope>
    <source>
        <tissue evidence="4">Blood</tissue>
    </source>
</reference>
<protein>
    <submittedName>
        <fullName evidence="4">Centlein isoform X2</fullName>
    </submittedName>
</protein>
<feature type="region of interest" description="Disordered" evidence="2">
    <location>
        <begin position="1"/>
        <end position="23"/>
    </location>
</feature>
<feature type="region of interest" description="Disordered" evidence="2">
    <location>
        <begin position="473"/>
        <end position="520"/>
    </location>
</feature>
<name>A0ABM3NNN0_ACIJB</name>
<dbReference type="PANTHER" id="PTHR18957:SF0">
    <property type="entry name" value="CENTLEIN"/>
    <property type="match status" value="1"/>
</dbReference>
<keyword evidence="3" id="KW-1185">Reference proteome</keyword>
<feature type="coiled-coil region" evidence="1">
    <location>
        <begin position="220"/>
        <end position="293"/>
    </location>
</feature>
<proteinExistence type="predicted"/>
<feature type="region of interest" description="Disordered" evidence="2">
    <location>
        <begin position="919"/>
        <end position="939"/>
    </location>
</feature>
<dbReference type="GeneID" id="106969779"/>
<organism evidence="3 4">
    <name type="scientific">Acinonyx jubatus</name>
    <name type="common">Cheetah</name>
    <dbReference type="NCBI Taxonomy" id="32536"/>
    <lineage>
        <taxon>Eukaryota</taxon>
        <taxon>Metazoa</taxon>
        <taxon>Chordata</taxon>
        <taxon>Craniata</taxon>
        <taxon>Vertebrata</taxon>
        <taxon>Euteleostomi</taxon>
        <taxon>Mammalia</taxon>
        <taxon>Eutheria</taxon>
        <taxon>Laurasiatheria</taxon>
        <taxon>Carnivora</taxon>
        <taxon>Feliformia</taxon>
        <taxon>Felidae</taxon>
        <taxon>Felinae</taxon>
        <taxon>Acinonyx</taxon>
    </lineage>
</organism>
<dbReference type="Proteomes" id="UP001652583">
    <property type="component" value="Chromosome D4"/>
</dbReference>
<feature type="region of interest" description="Disordered" evidence="2">
    <location>
        <begin position="766"/>
        <end position="808"/>
    </location>
</feature>
<dbReference type="InterPro" id="IPR038810">
    <property type="entry name" value="CNTLN"/>
</dbReference>
<evidence type="ECO:0000256" key="2">
    <source>
        <dbReference type="SAM" id="MobiDB-lite"/>
    </source>
</evidence>
<feature type="region of interest" description="Disordered" evidence="2">
    <location>
        <begin position="951"/>
        <end position="970"/>
    </location>
</feature>
<feature type="compositionally biased region" description="Basic and acidic residues" evidence="2">
    <location>
        <begin position="473"/>
        <end position="485"/>
    </location>
</feature>
<feature type="compositionally biased region" description="Basic and acidic residues" evidence="2">
    <location>
        <begin position="792"/>
        <end position="808"/>
    </location>
</feature>
<dbReference type="Gene3D" id="1.10.287.1490">
    <property type="match status" value="1"/>
</dbReference>
<evidence type="ECO:0000313" key="3">
    <source>
        <dbReference type="Proteomes" id="UP001652583"/>
    </source>
</evidence>
<feature type="compositionally biased region" description="Polar residues" evidence="2">
    <location>
        <begin position="438"/>
        <end position="447"/>
    </location>
</feature>
<feature type="coiled-coil region" evidence="1">
    <location>
        <begin position="157"/>
        <end position="184"/>
    </location>
</feature>